<evidence type="ECO:0000256" key="4">
    <source>
        <dbReference type="ARBA" id="ARBA00023014"/>
    </source>
</evidence>
<dbReference type="PANTHER" id="PTHR43177:SF3">
    <property type="entry name" value="PROTEIN NRFC HOMOLOG"/>
    <property type="match status" value="1"/>
</dbReference>
<dbReference type="SUPFAM" id="SSF54862">
    <property type="entry name" value="4Fe-4S ferredoxins"/>
    <property type="match status" value="1"/>
</dbReference>
<protein>
    <submittedName>
        <fullName evidence="6">4Fe-4S dicluster domain-containing protein</fullName>
    </submittedName>
</protein>
<keyword evidence="3" id="KW-0408">Iron</keyword>
<feature type="domain" description="4Fe-4S ferredoxin-type" evidence="5">
    <location>
        <begin position="339"/>
        <end position="369"/>
    </location>
</feature>
<comment type="caution">
    <text evidence="6">The sequence shown here is derived from an EMBL/GenBank/DDBJ whole genome shotgun (WGS) entry which is preliminary data.</text>
</comment>
<evidence type="ECO:0000256" key="3">
    <source>
        <dbReference type="ARBA" id="ARBA00023004"/>
    </source>
</evidence>
<dbReference type="InterPro" id="IPR050954">
    <property type="entry name" value="ET_IronSulfur_Cluster-Binding"/>
</dbReference>
<reference evidence="6 7" key="1">
    <citation type="submission" date="2020-10" db="EMBL/GenBank/DDBJ databases">
        <title>Connecting structure to function with the recovery of over 1000 high-quality activated sludge metagenome-assembled genomes encoding full-length rRNA genes using long-read sequencing.</title>
        <authorList>
            <person name="Singleton C.M."/>
            <person name="Petriglieri F."/>
            <person name="Kristensen J.M."/>
            <person name="Kirkegaard R.H."/>
            <person name="Michaelsen T.Y."/>
            <person name="Andersen M.H."/>
            <person name="Karst S.M."/>
            <person name="Dueholm M.S."/>
            <person name="Nielsen P.H."/>
            <person name="Albertsen M."/>
        </authorList>
    </citation>
    <scope>NUCLEOTIDE SEQUENCE [LARGE SCALE GENOMIC DNA]</scope>
    <source>
        <strain evidence="6">Ribe_18-Q3-R11-54_BAT3C.373</strain>
    </source>
</reference>
<dbReference type="EMBL" id="JADKFW010000005">
    <property type="protein sequence ID" value="MBK9717811.1"/>
    <property type="molecule type" value="Genomic_DNA"/>
</dbReference>
<gene>
    <name evidence="6" type="ORF">IPO85_09900</name>
</gene>
<keyword evidence="2" id="KW-0479">Metal-binding</keyword>
<dbReference type="InterPro" id="IPR017896">
    <property type="entry name" value="4Fe4S_Fe-S-bd"/>
</dbReference>
<sequence>MYSLIQPTITPIFNTRQGGQSLLVWSDSANFNKSAEQPFYEYLKSTWQSTIMPKTSSTNFQEFWDKSLHDGILEVNSTAVNAPSYKLNPADLVNNITKPSSSPLEISFIENLGVGAGQYANNPWLQEMADPITRCSWGNYVAVPVSFDGDRRFTAANKVKENGELVKINFGGQSIEVGAIKQFGQMNGTASIPLGYGRTQSGVCGTGIGTDVFPFMKLDQSGLIQYHSAEVEISDSLGDIEKHFACVQHHHTLGVTAIEKSSGNMINADEAALVDDAFKGMTKGYQGSLTKRSILRHSNLKDIKENVEHLKEERAEFQKLNSHTLYPGHDYKYNSGHHWGMHIDLNACIGCGSCAVACMAENNVPVVGKHEVSRHHEMTWLRIDRYYYGDVENPNVVYQPLMCQHCNNAPCENVCPVNATNHSSDGLNQMAYNRCVGTRYCANNCPYKVRRFNWFDFTAADLFPVNQHNLAGETDKPYYAENLVRMVLNPDVTVRSRGVIEKCSFCIQRIQEGKLSAKKEQRSLNDNDVKTACQTACPTGAITFGDMNNKSGKLANKLENPLNYIVLEEINVKSVVNYTMKVNNRDETLDA</sequence>
<dbReference type="PROSITE" id="PS51379">
    <property type="entry name" value="4FE4S_FER_2"/>
    <property type="match status" value="3"/>
</dbReference>
<organism evidence="6 7">
    <name type="scientific">Candidatus Defluviibacterium haderslevense</name>
    <dbReference type="NCBI Taxonomy" id="2981993"/>
    <lineage>
        <taxon>Bacteria</taxon>
        <taxon>Pseudomonadati</taxon>
        <taxon>Bacteroidota</taxon>
        <taxon>Saprospiria</taxon>
        <taxon>Saprospirales</taxon>
        <taxon>Saprospiraceae</taxon>
        <taxon>Candidatus Defluviibacterium</taxon>
    </lineage>
</organism>
<proteinExistence type="predicted"/>
<dbReference type="CDD" id="cd10551">
    <property type="entry name" value="PsrB"/>
    <property type="match status" value="1"/>
</dbReference>
<dbReference type="Pfam" id="PF13247">
    <property type="entry name" value="Fer4_11"/>
    <property type="match status" value="1"/>
</dbReference>
<evidence type="ECO:0000259" key="5">
    <source>
        <dbReference type="PROSITE" id="PS51379"/>
    </source>
</evidence>
<accession>A0A9D7S9D6</accession>
<dbReference type="Proteomes" id="UP000808349">
    <property type="component" value="Unassembled WGS sequence"/>
</dbReference>
<dbReference type="Gene3D" id="3.30.70.20">
    <property type="match status" value="2"/>
</dbReference>
<keyword evidence="1" id="KW-0004">4Fe-4S</keyword>
<dbReference type="GO" id="GO:0051539">
    <property type="term" value="F:4 iron, 4 sulfur cluster binding"/>
    <property type="evidence" value="ECO:0007669"/>
    <property type="project" value="UniProtKB-KW"/>
</dbReference>
<evidence type="ECO:0000256" key="1">
    <source>
        <dbReference type="ARBA" id="ARBA00022485"/>
    </source>
</evidence>
<name>A0A9D7S9D6_9BACT</name>
<evidence type="ECO:0000256" key="2">
    <source>
        <dbReference type="ARBA" id="ARBA00022723"/>
    </source>
</evidence>
<dbReference type="Pfam" id="PF12797">
    <property type="entry name" value="Fer4_2"/>
    <property type="match status" value="1"/>
</dbReference>
<feature type="domain" description="4Fe-4S ferredoxin-type" evidence="5">
    <location>
        <begin position="426"/>
        <end position="455"/>
    </location>
</feature>
<keyword evidence="4" id="KW-0411">Iron-sulfur</keyword>
<feature type="domain" description="4Fe-4S ferredoxin-type" evidence="5">
    <location>
        <begin position="394"/>
        <end position="425"/>
    </location>
</feature>
<dbReference type="PANTHER" id="PTHR43177">
    <property type="entry name" value="PROTEIN NRFC"/>
    <property type="match status" value="1"/>
</dbReference>
<dbReference type="AlphaFoldDB" id="A0A9D7S9D6"/>
<evidence type="ECO:0000313" key="7">
    <source>
        <dbReference type="Proteomes" id="UP000808349"/>
    </source>
</evidence>
<evidence type="ECO:0000313" key="6">
    <source>
        <dbReference type="EMBL" id="MBK9717811.1"/>
    </source>
</evidence>
<dbReference type="GO" id="GO:0046872">
    <property type="term" value="F:metal ion binding"/>
    <property type="evidence" value="ECO:0007669"/>
    <property type="project" value="UniProtKB-KW"/>
</dbReference>